<dbReference type="EMBL" id="OU015568">
    <property type="protein sequence ID" value="CAG5090386.1"/>
    <property type="molecule type" value="Genomic_DNA"/>
</dbReference>
<feature type="signal peptide" evidence="2">
    <location>
        <begin position="1"/>
        <end position="19"/>
    </location>
</feature>
<gene>
    <name evidence="3" type="ORF">OKIOD_LOCUS4139</name>
</gene>
<feature type="compositionally biased region" description="Polar residues" evidence="1">
    <location>
        <begin position="622"/>
        <end position="649"/>
    </location>
</feature>
<keyword evidence="4" id="KW-1185">Reference proteome</keyword>
<name>A0ABN7S0L0_OIKDI</name>
<evidence type="ECO:0000256" key="2">
    <source>
        <dbReference type="SAM" id="SignalP"/>
    </source>
</evidence>
<evidence type="ECO:0000313" key="4">
    <source>
        <dbReference type="Proteomes" id="UP001158576"/>
    </source>
</evidence>
<reference evidence="3 4" key="1">
    <citation type="submission" date="2021-04" db="EMBL/GenBank/DDBJ databases">
        <authorList>
            <person name="Bliznina A."/>
        </authorList>
    </citation>
    <scope>NUCLEOTIDE SEQUENCE [LARGE SCALE GENOMIC DNA]</scope>
</reference>
<evidence type="ECO:0000313" key="3">
    <source>
        <dbReference type="EMBL" id="CAG5090386.1"/>
    </source>
</evidence>
<organism evidence="3 4">
    <name type="scientific">Oikopleura dioica</name>
    <name type="common">Tunicate</name>
    <dbReference type="NCBI Taxonomy" id="34765"/>
    <lineage>
        <taxon>Eukaryota</taxon>
        <taxon>Metazoa</taxon>
        <taxon>Chordata</taxon>
        <taxon>Tunicata</taxon>
        <taxon>Appendicularia</taxon>
        <taxon>Copelata</taxon>
        <taxon>Oikopleuridae</taxon>
        <taxon>Oikopleura</taxon>
    </lineage>
</organism>
<proteinExistence type="predicted"/>
<accession>A0ABN7S0L0</accession>
<feature type="region of interest" description="Disordered" evidence="1">
    <location>
        <begin position="622"/>
        <end position="652"/>
    </location>
</feature>
<sequence length="673" mass="72614">MKLFKYFAVLTSCIYAVSPLNRCVTCEYVGVADTEVDALAQLRGDLDEGIAAIPCSEPLRTKNSEGYTVSDSSDADKYCVAIFFMFEVKDIGNNPHNGLCMTKTWQYKTQNEAKVETSHWVVISRGCASSTDKATVQTNGIPVSPNNRNLVANMYVRFYAATNTVSKARDNAKFPDADVSTRIDYSNDGLAAAHADINIRPLTPQYMSSDGSGAPDVPPVSGSTDELECLACASPVANTDKHDHCVNAKTGGRVKCMTLACAAITANFRLGKEATETYYYAKRGCAPNPDDGVLLEQEHADDYIVPDGWTNIKQYNHRSISKIGNTGISRSISIAQVFDCYSCESSFSITVDLANPAEIDYDSVKEKDTSFCWQTVKPVADLNSSTTGKSGFCTGKCFVSAYKYKESTGTMKSPATTFHWYIKRGCDTQMAVNNNETPVPDLYGISQINRVCDYTNGTLCNGFVEGDDITLEIATQSSRLLRCYYCETPVGNTDPESPCYTIPSSAKAVECPDLSYTSCSTTETAYTLNGQNYYGIKRDCNKGDHEDSSKPVAGFENVNSETTHCIYPSCNRTNGKTANLVAAVENTLGADNQTEQSAITTESSLQPGTDNVTEVVIAPTESLTGSASDNDTEESSTTAQSSPGSGTDNVNEESGADAAIISALIGVSLVFFH</sequence>
<dbReference type="Proteomes" id="UP001158576">
    <property type="component" value="Chromosome PAR"/>
</dbReference>
<evidence type="ECO:0000256" key="1">
    <source>
        <dbReference type="SAM" id="MobiDB-lite"/>
    </source>
</evidence>
<protein>
    <submittedName>
        <fullName evidence="3">Oidioi.mRNA.OKI2018_I69.PAR.g12581.t1.cds</fullName>
    </submittedName>
</protein>
<keyword evidence="2" id="KW-0732">Signal</keyword>
<feature type="chain" id="PRO_5045783705" evidence="2">
    <location>
        <begin position="20"/>
        <end position="673"/>
    </location>
</feature>